<evidence type="ECO:0000256" key="7">
    <source>
        <dbReference type="ARBA" id="ARBA00072606"/>
    </source>
</evidence>
<dbReference type="GO" id="GO:0009231">
    <property type="term" value="P:riboflavin biosynthetic process"/>
    <property type="evidence" value="ECO:0007669"/>
    <property type="project" value="UniProtKB-UniRule"/>
</dbReference>
<keyword evidence="5 8" id="KW-0808">Transferase</keyword>
<dbReference type="RefSeq" id="WP_066052939.1">
    <property type="nucleotide sequence ID" value="NZ_CP014223.1"/>
</dbReference>
<reference evidence="12" key="3">
    <citation type="submission" date="2016-11" db="EMBL/GenBank/DDBJ databases">
        <authorList>
            <person name="Jaros S."/>
            <person name="Januszkiewicz K."/>
            <person name="Wedrychowicz H."/>
        </authorList>
    </citation>
    <scope>NUCLEOTIDE SEQUENCE [LARGE SCALE GENOMIC DNA]</scope>
    <source>
        <strain evidence="12">DSM 1682</strain>
    </source>
</reference>
<feature type="binding site" evidence="8">
    <location>
        <begin position="80"/>
        <end position="82"/>
    </location>
    <ligand>
        <name>5-amino-6-(D-ribitylamino)uracil</name>
        <dbReference type="ChEBI" id="CHEBI:15934"/>
    </ligand>
</feature>
<dbReference type="CDD" id="cd09209">
    <property type="entry name" value="Lumazine_synthase-I"/>
    <property type="match status" value="1"/>
</dbReference>
<dbReference type="InterPro" id="IPR034964">
    <property type="entry name" value="LS"/>
</dbReference>
<dbReference type="FunFam" id="3.40.50.960:FF:000001">
    <property type="entry name" value="6,7-dimethyl-8-ribityllumazine synthase"/>
    <property type="match status" value="1"/>
</dbReference>
<feature type="binding site" evidence="8">
    <location>
        <begin position="85"/>
        <end position="86"/>
    </location>
    <ligand>
        <name>(2S)-2-hydroxy-3-oxobutyl phosphate</name>
        <dbReference type="ChEBI" id="CHEBI:58830"/>
    </ligand>
</feature>
<dbReference type="Gene3D" id="3.40.50.960">
    <property type="entry name" value="Lumazine/riboflavin synthase"/>
    <property type="match status" value="1"/>
</dbReference>
<sequence>MKLIQGNLIATDMKVAIVASRFNDFIVGKLIDGAEDALLRHGVDPDNISLVRVPGAFEIPPAAKLMVNSGAYDAVICLGAVIRGATTHYDYVCSEVSKGIAHLSMETDTPVLFGVVTTENIEQAIERAGTKAGNKGYDTALAAIEMVNLSGEMKKIGK</sequence>
<proteinExistence type="inferred from homology"/>
<feature type="active site" description="Proton donor" evidence="8">
    <location>
        <position position="88"/>
    </location>
</feature>
<comment type="pathway">
    <text evidence="1 8">Cofactor biosynthesis; riboflavin biosynthesis; riboflavin from 2-hydroxy-3-oxobutyl phosphate and 5-amino-6-(D-ribitylamino)uracil: step 1/2.</text>
</comment>
<feature type="binding site" evidence="8">
    <location>
        <begin position="56"/>
        <end position="58"/>
    </location>
    <ligand>
        <name>5-amino-6-(D-ribitylamino)uracil</name>
        <dbReference type="ChEBI" id="CHEBI:15934"/>
    </ligand>
</feature>
<gene>
    <name evidence="8 9" type="primary">ribH</name>
    <name evidence="9" type="ORF">CPRO_27640</name>
    <name evidence="10" type="ORF">SAMN02745151_01129</name>
</gene>
<evidence type="ECO:0000256" key="1">
    <source>
        <dbReference type="ARBA" id="ARBA00004917"/>
    </source>
</evidence>
<evidence type="ECO:0000313" key="12">
    <source>
        <dbReference type="Proteomes" id="UP000184204"/>
    </source>
</evidence>
<dbReference type="OrthoDB" id="9809709at2"/>
<organism evidence="10 12">
    <name type="scientific">Anaerotignum propionicum DSM 1682</name>
    <dbReference type="NCBI Taxonomy" id="991789"/>
    <lineage>
        <taxon>Bacteria</taxon>
        <taxon>Bacillati</taxon>
        <taxon>Bacillota</taxon>
        <taxon>Clostridia</taxon>
        <taxon>Lachnospirales</taxon>
        <taxon>Anaerotignaceae</taxon>
        <taxon>Anaerotignum</taxon>
    </lineage>
</organism>
<evidence type="ECO:0000313" key="11">
    <source>
        <dbReference type="Proteomes" id="UP000068026"/>
    </source>
</evidence>
<comment type="catalytic activity">
    <reaction evidence="6 8">
        <text>(2S)-2-hydroxy-3-oxobutyl phosphate + 5-amino-6-(D-ribitylamino)uracil = 6,7-dimethyl-8-(1-D-ribityl)lumazine + phosphate + 2 H2O + H(+)</text>
        <dbReference type="Rhea" id="RHEA:26152"/>
        <dbReference type="ChEBI" id="CHEBI:15377"/>
        <dbReference type="ChEBI" id="CHEBI:15378"/>
        <dbReference type="ChEBI" id="CHEBI:15934"/>
        <dbReference type="ChEBI" id="CHEBI:43474"/>
        <dbReference type="ChEBI" id="CHEBI:58201"/>
        <dbReference type="ChEBI" id="CHEBI:58830"/>
        <dbReference type="EC" id="2.5.1.78"/>
    </reaction>
</comment>
<feature type="binding site" evidence="8">
    <location>
        <position position="22"/>
    </location>
    <ligand>
        <name>5-amino-6-(D-ribitylamino)uracil</name>
        <dbReference type="ChEBI" id="CHEBI:15934"/>
    </ligand>
</feature>
<reference evidence="10" key="4">
    <citation type="submission" date="2016-11" db="EMBL/GenBank/DDBJ databases">
        <authorList>
            <person name="Varghese N."/>
            <person name="Submissions S."/>
        </authorList>
    </citation>
    <scope>NUCLEOTIDE SEQUENCE</scope>
    <source>
        <strain evidence="10">DSM 1682</strain>
    </source>
</reference>
<dbReference type="Pfam" id="PF00885">
    <property type="entry name" value="DMRL_synthase"/>
    <property type="match status" value="1"/>
</dbReference>
<keyword evidence="11" id="KW-1185">Reference proteome</keyword>
<dbReference type="InterPro" id="IPR036467">
    <property type="entry name" value="LS/RS_sf"/>
</dbReference>
<dbReference type="Proteomes" id="UP000068026">
    <property type="component" value="Chromosome"/>
</dbReference>
<name>A0A0X8VEL8_ANAPI</name>
<evidence type="ECO:0000313" key="10">
    <source>
        <dbReference type="EMBL" id="SHE56078.1"/>
    </source>
</evidence>
<dbReference type="NCBIfam" id="NF000812">
    <property type="entry name" value="PRK00061.1-4"/>
    <property type="match status" value="1"/>
</dbReference>
<dbReference type="GO" id="GO:0005829">
    <property type="term" value="C:cytosol"/>
    <property type="evidence" value="ECO:0007669"/>
    <property type="project" value="TreeGrafter"/>
</dbReference>
<dbReference type="EMBL" id="CP014223">
    <property type="protein sequence ID" value="AMJ42310.1"/>
    <property type="molecule type" value="Genomic_DNA"/>
</dbReference>
<dbReference type="KEGG" id="cpro:CPRO_27640"/>
<dbReference type="GO" id="GO:0000906">
    <property type="term" value="F:6,7-dimethyl-8-ribityllumazine synthase activity"/>
    <property type="evidence" value="ECO:0007669"/>
    <property type="project" value="UniProtKB-UniRule"/>
</dbReference>
<evidence type="ECO:0000256" key="3">
    <source>
        <dbReference type="ARBA" id="ARBA00012664"/>
    </source>
</evidence>
<evidence type="ECO:0000256" key="5">
    <source>
        <dbReference type="ARBA" id="ARBA00022679"/>
    </source>
</evidence>
<dbReference type="AlphaFoldDB" id="A0A0X8VEL8"/>
<dbReference type="InterPro" id="IPR002180">
    <property type="entry name" value="LS/RS"/>
</dbReference>
<evidence type="ECO:0000256" key="6">
    <source>
        <dbReference type="ARBA" id="ARBA00048785"/>
    </source>
</evidence>
<keyword evidence="4 8" id="KW-0686">Riboflavin biosynthesis</keyword>
<dbReference type="PANTHER" id="PTHR21058:SF0">
    <property type="entry name" value="6,7-DIMETHYL-8-RIBITYLLUMAZINE SYNTHASE"/>
    <property type="match status" value="1"/>
</dbReference>
<dbReference type="Proteomes" id="UP000184204">
    <property type="component" value="Unassembled WGS sequence"/>
</dbReference>
<feature type="binding site" evidence="8">
    <location>
        <position position="113"/>
    </location>
    <ligand>
        <name>5-amino-6-(D-ribitylamino)uracil</name>
        <dbReference type="ChEBI" id="CHEBI:15934"/>
    </ligand>
</feature>
<reference evidence="9 11" key="1">
    <citation type="journal article" date="2016" name="Genome Announc.">
        <title>Complete Genome Sequence of the Amino Acid-Fermenting Clostridium propionicum X2 (DSM 1682).</title>
        <authorList>
            <person name="Poehlein A."/>
            <person name="Schlien K."/>
            <person name="Chowdhury N.P."/>
            <person name="Gottschalk G."/>
            <person name="Buckel W."/>
            <person name="Daniel R."/>
        </authorList>
    </citation>
    <scope>NUCLEOTIDE SEQUENCE [LARGE SCALE GENOMIC DNA]</scope>
    <source>
        <strain evidence="9 11">X2</strain>
    </source>
</reference>
<dbReference type="EMBL" id="FQUA01000003">
    <property type="protein sequence ID" value="SHE56078.1"/>
    <property type="molecule type" value="Genomic_DNA"/>
</dbReference>
<evidence type="ECO:0000256" key="4">
    <source>
        <dbReference type="ARBA" id="ARBA00022619"/>
    </source>
</evidence>
<feature type="binding site" evidence="8">
    <location>
        <position position="127"/>
    </location>
    <ligand>
        <name>(2S)-2-hydroxy-3-oxobutyl phosphate</name>
        <dbReference type="ChEBI" id="CHEBI:58830"/>
    </ligand>
</feature>
<dbReference type="HAMAP" id="MF_00178">
    <property type="entry name" value="Lumazine_synth"/>
    <property type="match status" value="1"/>
</dbReference>
<dbReference type="NCBIfam" id="TIGR00114">
    <property type="entry name" value="lumazine-synth"/>
    <property type="match status" value="1"/>
</dbReference>
<dbReference type="PANTHER" id="PTHR21058">
    <property type="entry name" value="6,7-DIMETHYL-8-RIBITYLLUMAZINE SYNTHASE DMRL SYNTHASE LUMAZINE SYNTHASE"/>
    <property type="match status" value="1"/>
</dbReference>
<comment type="similarity">
    <text evidence="2 8">Belongs to the DMRL synthase family.</text>
</comment>
<evidence type="ECO:0000256" key="2">
    <source>
        <dbReference type="ARBA" id="ARBA00007424"/>
    </source>
</evidence>
<accession>A0A0X8VEL8</accession>
<comment type="function">
    <text evidence="8">Catalyzes the formation of 6,7-dimethyl-8-ribityllumazine by condensation of 5-amino-6-(D-ribitylamino)uracil with 3,4-dihydroxy-2-butanone 4-phosphate. This is the penultimate step in the biosynthesis of riboflavin.</text>
</comment>
<dbReference type="GO" id="GO:0009349">
    <property type="term" value="C:riboflavin synthase complex"/>
    <property type="evidence" value="ECO:0007669"/>
    <property type="project" value="UniProtKB-UniRule"/>
</dbReference>
<protein>
    <recommendedName>
        <fullName evidence="7 8">6,7-dimethyl-8-ribityllumazine synthase</fullName>
        <shortName evidence="8">DMRL synthase</shortName>
        <shortName evidence="8">LS</shortName>
        <shortName evidence="8">Lumazine synthase</shortName>
        <ecNumber evidence="3 8">2.5.1.78</ecNumber>
    </recommendedName>
</protein>
<dbReference type="EC" id="2.5.1.78" evidence="3 8"/>
<reference evidence="11" key="2">
    <citation type="submission" date="2016-01" db="EMBL/GenBank/DDBJ databases">
        <authorList>
            <person name="Poehlein A."/>
            <person name="Schlien K."/>
            <person name="Gottschalk G."/>
            <person name="Buckel W."/>
            <person name="Daniel R."/>
        </authorList>
    </citation>
    <scope>NUCLEOTIDE SEQUENCE [LARGE SCALE GENOMIC DNA]</scope>
    <source>
        <strain evidence="11">X2</strain>
    </source>
</reference>
<evidence type="ECO:0000256" key="8">
    <source>
        <dbReference type="HAMAP-Rule" id="MF_00178"/>
    </source>
</evidence>
<evidence type="ECO:0000313" key="9">
    <source>
        <dbReference type="EMBL" id="AMJ42310.1"/>
    </source>
</evidence>
<dbReference type="SUPFAM" id="SSF52121">
    <property type="entry name" value="Lumazine synthase"/>
    <property type="match status" value="1"/>
</dbReference>